<comment type="caution">
    <text evidence="12">The sequence shown here is derived from an EMBL/GenBank/DDBJ whole genome shotgun (WGS) entry which is preliminary data.</text>
</comment>
<dbReference type="GO" id="GO:0006048">
    <property type="term" value="P:UDP-N-acetylglucosamine biosynthetic process"/>
    <property type="evidence" value="ECO:0007669"/>
    <property type="project" value="TreeGrafter"/>
</dbReference>
<dbReference type="InterPro" id="IPR050060">
    <property type="entry name" value="Phosphoglucosamine_mutase"/>
</dbReference>
<evidence type="ECO:0000256" key="2">
    <source>
        <dbReference type="ARBA" id="ARBA00010231"/>
    </source>
</evidence>
<evidence type="ECO:0000256" key="7">
    <source>
        <dbReference type="RuleBase" id="RU004326"/>
    </source>
</evidence>
<dbReference type="Pfam" id="PF02880">
    <property type="entry name" value="PGM_PMM_III"/>
    <property type="match status" value="1"/>
</dbReference>
<dbReference type="InterPro" id="IPR036900">
    <property type="entry name" value="A-D-PHexomutase_C_sf"/>
</dbReference>
<dbReference type="GO" id="GO:0004615">
    <property type="term" value="F:phosphomannomutase activity"/>
    <property type="evidence" value="ECO:0007669"/>
    <property type="project" value="TreeGrafter"/>
</dbReference>
<dbReference type="Pfam" id="PF00408">
    <property type="entry name" value="PGM_PMM_IV"/>
    <property type="match status" value="1"/>
</dbReference>
<dbReference type="OrthoDB" id="9803322at2"/>
<evidence type="ECO:0000313" key="12">
    <source>
        <dbReference type="EMBL" id="RDE08093.1"/>
    </source>
</evidence>
<feature type="domain" description="Alpha-D-phosphohexomutase alpha/beta/alpha" evidence="9">
    <location>
        <begin position="2"/>
        <end position="126"/>
    </location>
</feature>
<dbReference type="PANTHER" id="PTHR42946">
    <property type="entry name" value="PHOSPHOHEXOSE MUTASE"/>
    <property type="match status" value="1"/>
</dbReference>
<comment type="similarity">
    <text evidence="2 7">Belongs to the phosphohexose mutase family.</text>
</comment>
<evidence type="ECO:0000259" key="8">
    <source>
        <dbReference type="Pfam" id="PF00408"/>
    </source>
</evidence>
<dbReference type="GO" id="GO:0005829">
    <property type="term" value="C:cytosol"/>
    <property type="evidence" value="ECO:0007669"/>
    <property type="project" value="TreeGrafter"/>
</dbReference>
<dbReference type="Pfam" id="PF02878">
    <property type="entry name" value="PGM_PMM_I"/>
    <property type="match status" value="1"/>
</dbReference>
<dbReference type="InterPro" id="IPR005844">
    <property type="entry name" value="A-D-PHexomutase_a/b/a-I"/>
</dbReference>
<dbReference type="Gene3D" id="3.40.120.10">
    <property type="entry name" value="Alpha-D-Glucose-1,6-Bisphosphate, subunit A, domain 3"/>
    <property type="match status" value="3"/>
</dbReference>
<dbReference type="PANTHER" id="PTHR42946:SF1">
    <property type="entry name" value="PHOSPHOGLUCOMUTASE (ALPHA-D-GLUCOSE-1,6-BISPHOSPHATE-DEPENDENT)"/>
    <property type="match status" value="1"/>
</dbReference>
<dbReference type="SUPFAM" id="SSF53738">
    <property type="entry name" value="Phosphoglucomutase, first 3 domains"/>
    <property type="match status" value="3"/>
</dbReference>
<protein>
    <submittedName>
        <fullName evidence="12">Phosphomannomutase</fullName>
    </submittedName>
</protein>
<evidence type="ECO:0000256" key="1">
    <source>
        <dbReference type="ARBA" id="ARBA00001946"/>
    </source>
</evidence>
<dbReference type="GO" id="GO:0005975">
    <property type="term" value="P:carbohydrate metabolic process"/>
    <property type="evidence" value="ECO:0007669"/>
    <property type="project" value="InterPro"/>
</dbReference>
<dbReference type="Proteomes" id="UP000253759">
    <property type="component" value="Unassembled WGS sequence"/>
</dbReference>
<evidence type="ECO:0000313" key="13">
    <source>
        <dbReference type="Proteomes" id="UP000253759"/>
    </source>
</evidence>
<dbReference type="EMBL" id="QQNH01000024">
    <property type="protein sequence ID" value="RDE08093.1"/>
    <property type="molecule type" value="Genomic_DNA"/>
</dbReference>
<dbReference type="GO" id="GO:0009252">
    <property type="term" value="P:peptidoglycan biosynthetic process"/>
    <property type="evidence" value="ECO:0007669"/>
    <property type="project" value="TreeGrafter"/>
</dbReference>
<dbReference type="InterPro" id="IPR005845">
    <property type="entry name" value="A-D-PHexomutase_a/b/a-II"/>
</dbReference>
<feature type="domain" description="Alpha-D-phosphohexomutase C-terminal" evidence="8">
    <location>
        <begin position="402"/>
        <end position="455"/>
    </location>
</feature>
<accession>A0A369W160</accession>
<keyword evidence="13" id="KW-1185">Reference proteome</keyword>
<gene>
    <name evidence="12" type="ORF">DVH29_13350</name>
</gene>
<evidence type="ECO:0000256" key="6">
    <source>
        <dbReference type="ARBA" id="ARBA00023235"/>
    </source>
</evidence>
<evidence type="ECO:0000256" key="4">
    <source>
        <dbReference type="ARBA" id="ARBA00022723"/>
    </source>
</evidence>
<dbReference type="AlphaFoldDB" id="A0A369W160"/>
<keyword evidence="4 7" id="KW-0479">Metal-binding</keyword>
<proteinExistence type="inferred from homology"/>
<evidence type="ECO:0000256" key="5">
    <source>
        <dbReference type="ARBA" id="ARBA00022842"/>
    </source>
</evidence>
<dbReference type="InterPro" id="IPR005846">
    <property type="entry name" value="A-D-PHexomutase_a/b/a-III"/>
</dbReference>
<dbReference type="InterPro" id="IPR016055">
    <property type="entry name" value="A-D-PHexomutase_a/b/a-I/II/III"/>
</dbReference>
<keyword evidence="5 7" id="KW-0460">Magnesium</keyword>
<dbReference type="PROSITE" id="PS00710">
    <property type="entry name" value="PGM_PMM"/>
    <property type="match status" value="1"/>
</dbReference>
<evidence type="ECO:0000259" key="9">
    <source>
        <dbReference type="Pfam" id="PF02878"/>
    </source>
</evidence>
<feature type="domain" description="Alpha-D-phosphohexomutase alpha/beta/alpha" evidence="11">
    <location>
        <begin position="250"/>
        <end position="364"/>
    </location>
</feature>
<comment type="cofactor">
    <cofactor evidence="1">
        <name>Mg(2+)</name>
        <dbReference type="ChEBI" id="CHEBI:18420"/>
    </cofactor>
</comment>
<name>A0A369W160_9HYPH</name>
<dbReference type="GO" id="GO:0008966">
    <property type="term" value="F:phosphoglucosamine mutase activity"/>
    <property type="evidence" value="ECO:0007669"/>
    <property type="project" value="TreeGrafter"/>
</dbReference>
<sequence length="464" mass="48022">MKFGTSGLRGPAEGFTPELTAAYVEAFLDTAAAGARARQLAIGMDRRASSPAIAAAVAAAARGAGWEPLFCGALPTPALAGFAMARAIPAIMVTGSHIPADQNGLKFYRPDGELRKSDEQPILDAVAGRPSATPAGFALPEPDPAARLAYRQRLLSAFAPGALEGLRLGVYAHSAVGWRDMEELLSALGASCTVLEPSADFIAVDTEAVDPAALARLRALGREHGFDAIVSTDGDGDRPLLLDAEGVQVNGDVLGALAALALGADSVVTPLTSTSAIEASGWFAHLARTRIGSPFVIEAMETAPGTAIVGFEANGGFLVQTTLDNGGRPISPLPTRDALLPLITVLAEARREGVAVRALADRLPPRAMLADRLPQVAPDRGHGLVAELARSDAARRALDPHLAHPAAIDTTDGTRMVRADGVIVHVRQSGNAPELRCYVEAPSPEAARAVLEAMMARLAARLGG</sequence>
<keyword evidence="3" id="KW-0597">Phosphoprotein</keyword>
<dbReference type="InterPro" id="IPR016066">
    <property type="entry name" value="A-D-PHexomutase_CS"/>
</dbReference>
<dbReference type="Pfam" id="PF02879">
    <property type="entry name" value="PGM_PMM_II"/>
    <property type="match status" value="1"/>
</dbReference>
<dbReference type="GO" id="GO:0000287">
    <property type="term" value="F:magnesium ion binding"/>
    <property type="evidence" value="ECO:0007669"/>
    <property type="project" value="InterPro"/>
</dbReference>
<organism evidence="12 13">
    <name type="scientific">Pelagibacterium lacus</name>
    <dbReference type="NCBI Taxonomy" id="2282655"/>
    <lineage>
        <taxon>Bacteria</taxon>
        <taxon>Pseudomonadati</taxon>
        <taxon>Pseudomonadota</taxon>
        <taxon>Alphaproteobacteria</taxon>
        <taxon>Hyphomicrobiales</taxon>
        <taxon>Devosiaceae</taxon>
        <taxon>Pelagibacterium</taxon>
    </lineage>
</organism>
<dbReference type="InterPro" id="IPR005843">
    <property type="entry name" value="A-D-PHexomutase_C"/>
</dbReference>
<evidence type="ECO:0000259" key="11">
    <source>
        <dbReference type="Pfam" id="PF02880"/>
    </source>
</evidence>
<evidence type="ECO:0000259" key="10">
    <source>
        <dbReference type="Pfam" id="PF02879"/>
    </source>
</evidence>
<keyword evidence="6" id="KW-0413">Isomerase</keyword>
<reference evidence="13" key="1">
    <citation type="submission" date="2018-07" db="EMBL/GenBank/DDBJ databases">
        <authorList>
            <person name="Liu B.-T."/>
            <person name="Du Z."/>
        </authorList>
    </citation>
    <scope>NUCLEOTIDE SEQUENCE [LARGE SCALE GENOMIC DNA]</scope>
    <source>
        <strain evidence="13">XYN52</strain>
    </source>
</reference>
<feature type="domain" description="Alpha-D-phosphohexomutase alpha/beta/alpha" evidence="10">
    <location>
        <begin position="150"/>
        <end position="246"/>
    </location>
</feature>
<dbReference type="Gene3D" id="3.30.310.50">
    <property type="entry name" value="Alpha-D-phosphohexomutase, C-terminal domain"/>
    <property type="match status" value="1"/>
</dbReference>
<evidence type="ECO:0000256" key="3">
    <source>
        <dbReference type="ARBA" id="ARBA00022553"/>
    </source>
</evidence>
<dbReference type="SUPFAM" id="SSF55957">
    <property type="entry name" value="Phosphoglucomutase, C-terminal domain"/>
    <property type="match status" value="1"/>
</dbReference>